<feature type="domain" description="SusD-like N-terminal" evidence="7">
    <location>
        <begin position="24"/>
        <end position="221"/>
    </location>
</feature>
<evidence type="ECO:0000313" key="9">
    <source>
        <dbReference type="Proteomes" id="UP000451233"/>
    </source>
</evidence>
<dbReference type="Pfam" id="PF14322">
    <property type="entry name" value="SusD-like_3"/>
    <property type="match status" value="1"/>
</dbReference>
<comment type="caution">
    <text evidence="8">The sequence shown here is derived from an EMBL/GenBank/DDBJ whole genome shotgun (WGS) entry which is preliminary data.</text>
</comment>
<evidence type="ECO:0000259" key="6">
    <source>
        <dbReference type="Pfam" id="PF07980"/>
    </source>
</evidence>
<evidence type="ECO:0000256" key="1">
    <source>
        <dbReference type="ARBA" id="ARBA00004442"/>
    </source>
</evidence>
<keyword evidence="4" id="KW-0472">Membrane</keyword>
<dbReference type="GO" id="GO:0009279">
    <property type="term" value="C:cell outer membrane"/>
    <property type="evidence" value="ECO:0007669"/>
    <property type="project" value="UniProtKB-SubCell"/>
</dbReference>
<evidence type="ECO:0000256" key="5">
    <source>
        <dbReference type="ARBA" id="ARBA00023237"/>
    </source>
</evidence>
<comment type="subcellular location">
    <subcellularLocation>
        <location evidence="1">Cell outer membrane</location>
    </subcellularLocation>
</comment>
<name>A0A7K1Y1Q6_9SPHI</name>
<sequence>MKTLYKGLILGIFIMTGSSCKEDFLERTPKTIILEEQVWNDSKQILGLLANYYDRLPSEQSMDNWTNMANYDDAMWSGYTGEDGRNNITSYGSGSWYLWDYGLIRDINLALESIDLYSTKLSAAQKAQFKGELRFIRAFDYFEMVKRMGGVPLVTKQLIYDYSGDPSPLQTARAKEAEVYDFIASELDAIKNDLGNVTGSTASNTKATKYTAMALKSRAMLYAGSIAKYNAQLASPITLPGGEVGIPLARANEYFQKSLDASKEIINSGLFTLYKGNPGNLGENFYEAVVKKIGNKEAIFVKDYLSAKSKKHGFSYNNIPLGIREDNLGSSAITPSLNLVESYEYLDGSNGALKIRNAANTDYIYYDNPQDIFANKDARLYGTVIYPGSSFKGLPVQMQAGVLVWNAATSTYSTVEGSSLGASYTDGKLLTGTSGPHRTIQEVSNSGFYIRKFLDAGAGTSTRGIGTDVWWVWFRLGEMYLNASEAAFELGQTTDALTYVNAIRERAGFPANSLNATTLTMDKIRNERKVELAFEDHRLWDMKRWRIAHIVWNGNPNNADAMLYALYPYRVIRPGDASKDGKYVFVKMIAPRFKAPRNFQLFNYYTFINQSVIDNSGGKVIRNPFQ</sequence>
<keyword evidence="5" id="KW-0998">Cell outer membrane</keyword>
<feature type="domain" description="RagB/SusD" evidence="6">
    <location>
        <begin position="296"/>
        <end position="624"/>
    </location>
</feature>
<reference evidence="8 9" key="1">
    <citation type="submission" date="2019-11" db="EMBL/GenBank/DDBJ databases">
        <title>Pedobacter sp. HMF7056 Genome sequencing and assembly.</title>
        <authorList>
            <person name="Kang H."/>
            <person name="Kim H."/>
            <person name="Joh K."/>
        </authorList>
    </citation>
    <scope>NUCLEOTIDE SEQUENCE [LARGE SCALE GENOMIC DNA]</scope>
    <source>
        <strain evidence="8 9">HMF7056</strain>
    </source>
</reference>
<keyword evidence="3" id="KW-0732">Signal</keyword>
<dbReference type="InterPro" id="IPR011990">
    <property type="entry name" value="TPR-like_helical_dom_sf"/>
</dbReference>
<dbReference type="RefSeq" id="WP_160908028.1">
    <property type="nucleotide sequence ID" value="NZ_WVHS01000004.1"/>
</dbReference>
<evidence type="ECO:0000256" key="3">
    <source>
        <dbReference type="ARBA" id="ARBA00022729"/>
    </source>
</evidence>
<dbReference type="EMBL" id="WVHS01000004">
    <property type="protein sequence ID" value="MXV17018.1"/>
    <property type="molecule type" value="Genomic_DNA"/>
</dbReference>
<evidence type="ECO:0000259" key="7">
    <source>
        <dbReference type="Pfam" id="PF14322"/>
    </source>
</evidence>
<accession>A0A7K1Y1Q6</accession>
<dbReference type="Gene3D" id="1.25.40.390">
    <property type="match status" value="1"/>
</dbReference>
<protein>
    <submittedName>
        <fullName evidence="8">RagB/SusD family nutrient uptake outer membrane protein</fullName>
    </submittedName>
</protein>
<dbReference type="Proteomes" id="UP000451233">
    <property type="component" value="Unassembled WGS sequence"/>
</dbReference>
<gene>
    <name evidence="8" type="ORF">GS398_17090</name>
</gene>
<comment type="similarity">
    <text evidence="2">Belongs to the SusD family.</text>
</comment>
<dbReference type="Pfam" id="PF07980">
    <property type="entry name" value="SusD_RagB"/>
    <property type="match status" value="1"/>
</dbReference>
<keyword evidence="9" id="KW-1185">Reference proteome</keyword>
<dbReference type="SUPFAM" id="SSF48452">
    <property type="entry name" value="TPR-like"/>
    <property type="match status" value="1"/>
</dbReference>
<organism evidence="8 9">
    <name type="scientific">Hufsiella ginkgonis</name>
    <dbReference type="NCBI Taxonomy" id="2695274"/>
    <lineage>
        <taxon>Bacteria</taxon>
        <taxon>Pseudomonadati</taxon>
        <taxon>Bacteroidota</taxon>
        <taxon>Sphingobacteriia</taxon>
        <taxon>Sphingobacteriales</taxon>
        <taxon>Sphingobacteriaceae</taxon>
        <taxon>Hufsiella</taxon>
    </lineage>
</organism>
<evidence type="ECO:0000256" key="4">
    <source>
        <dbReference type="ARBA" id="ARBA00023136"/>
    </source>
</evidence>
<evidence type="ECO:0000313" key="8">
    <source>
        <dbReference type="EMBL" id="MXV17018.1"/>
    </source>
</evidence>
<dbReference type="InterPro" id="IPR012944">
    <property type="entry name" value="SusD_RagB_dom"/>
</dbReference>
<dbReference type="PROSITE" id="PS51257">
    <property type="entry name" value="PROKAR_LIPOPROTEIN"/>
    <property type="match status" value="1"/>
</dbReference>
<evidence type="ECO:0000256" key="2">
    <source>
        <dbReference type="ARBA" id="ARBA00006275"/>
    </source>
</evidence>
<dbReference type="InterPro" id="IPR033985">
    <property type="entry name" value="SusD-like_N"/>
</dbReference>
<dbReference type="AlphaFoldDB" id="A0A7K1Y1Q6"/>
<proteinExistence type="inferred from homology"/>